<dbReference type="PROSITE" id="PS51257">
    <property type="entry name" value="PROKAR_LIPOPROTEIN"/>
    <property type="match status" value="1"/>
</dbReference>
<dbReference type="Proteomes" id="UP001057998">
    <property type="component" value="Chromosome 1"/>
</dbReference>
<dbReference type="Pfam" id="PF10973">
    <property type="entry name" value="DUF2799"/>
    <property type="match status" value="1"/>
</dbReference>
<feature type="signal peptide" evidence="1">
    <location>
        <begin position="1"/>
        <end position="22"/>
    </location>
</feature>
<name>A0ABY5GG21_9GAMM</name>
<dbReference type="EMBL" id="CP101508">
    <property type="protein sequence ID" value="UTV28237.1"/>
    <property type="molecule type" value="Genomic_DNA"/>
</dbReference>
<protein>
    <submittedName>
        <fullName evidence="2">DUF2799 domain-containing protein</fullName>
    </submittedName>
</protein>
<organism evidence="2 3">
    <name type="scientific">Photobacterium atrarenae</name>
    <dbReference type="NCBI Taxonomy" id="865757"/>
    <lineage>
        <taxon>Bacteria</taxon>
        <taxon>Pseudomonadati</taxon>
        <taxon>Pseudomonadota</taxon>
        <taxon>Gammaproteobacteria</taxon>
        <taxon>Vibrionales</taxon>
        <taxon>Vibrionaceae</taxon>
        <taxon>Photobacterium</taxon>
    </lineage>
</organism>
<reference evidence="2" key="1">
    <citation type="submission" date="2022-07" db="EMBL/GenBank/DDBJ databases">
        <title>Genome sequencing of Photobacterium atrarenae GJH2-4.</title>
        <authorList>
            <person name="Park S.-J."/>
        </authorList>
    </citation>
    <scope>NUCLEOTIDE SEQUENCE</scope>
    <source>
        <strain evidence="2">GJH2-4</strain>
    </source>
</reference>
<dbReference type="RefSeq" id="WP_255389545.1">
    <property type="nucleotide sequence ID" value="NZ_CP101508.1"/>
</dbReference>
<evidence type="ECO:0000313" key="2">
    <source>
        <dbReference type="EMBL" id="UTV28237.1"/>
    </source>
</evidence>
<gene>
    <name evidence="2" type="ORF">NNL38_02825</name>
</gene>
<feature type="chain" id="PRO_5046054109" evidence="1">
    <location>
        <begin position="23"/>
        <end position="108"/>
    </location>
</feature>
<proteinExistence type="predicted"/>
<keyword evidence="1" id="KW-0732">Signal</keyword>
<evidence type="ECO:0000256" key="1">
    <source>
        <dbReference type="SAM" id="SignalP"/>
    </source>
</evidence>
<accession>A0ABY5GG21</accession>
<evidence type="ECO:0000313" key="3">
    <source>
        <dbReference type="Proteomes" id="UP001057998"/>
    </source>
</evidence>
<keyword evidence="3" id="KW-1185">Reference proteome</keyword>
<sequence>MCKHCLLVVGLLLVGCVSPHEAELSQQDAWDQLGAYHGKQGYLEWDEKRLSKQGAMTETDYEEYRAGYLQGRYEYCSKKKQVTTVVNPGYPDECKPNQGSYGLVERGY</sequence>
<dbReference type="InterPro" id="IPR021242">
    <property type="entry name" value="DUF2799"/>
</dbReference>